<comment type="caution">
    <text evidence="3">The sequence shown here is derived from an EMBL/GenBank/DDBJ whole genome shotgun (WGS) entry which is preliminary data.</text>
</comment>
<dbReference type="CDD" id="cd18186">
    <property type="entry name" value="BTB_POZ_ZBTB_KLHL-like"/>
    <property type="match status" value="1"/>
</dbReference>
<evidence type="ECO:0000259" key="2">
    <source>
        <dbReference type="PROSITE" id="PS50097"/>
    </source>
</evidence>
<reference evidence="3" key="1">
    <citation type="submission" date="2023-08" db="EMBL/GenBank/DDBJ databases">
        <title>Black Yeasts Isolated from many extreme environments.</title>
        <authorList>
            <person name="Coleine C."/>
            <person name="Stajich J.E."/>
            <person name="Selbmann L."/>
        </authorList>
    </citation>
    <scope>NUCLEOTIDE SEQUENCE</scope>
    <source>
        <strain evidence="3">CCFEE 5810</strain>
    </source>
</reference>
<feature type="domain" description="BTB" evidence="2">
    <location>
        <begin position="32"/>
        <end position="100"/>
    </location>
</feature>
<evidence type="ECO:0000256" key="1">
    <source>
        <dbReference type="SAM" id="MobiDB-lite"/>
    </source>
</evidence>
<dbReference type="InterPro" id="IPR000210">
    <property type="entry name" value="BTB/POZ_dom"/>
</dbReference>
<dbReference type="Gene3D" id="3.30.710.10">
    <property type="entry name" value="Potassium Channel Kv1.1, Chain A"/>
    <property type="match status" value="1"/>
</dbReference>
<sequence>MAATDPGSEPGPAIVATENNTTPQNITIAEEGDVILVLDDGKKRIRVSAALLSMASSVFKAMLGPHFLEGQVQRSPENPQHIHLPEDDPEAMVTLSKLVHFDTPDDSTVGPRSLRKVAVVADKYDCTQAIGLQAESLLNRHVRTMAFCRRDFQEQEVLPLLACLATSAYLLRRDAEFGHFTRCMVFDVLGSYSTITEIEGCEGFPISVLLGLEEQRTMTRDALVSGLYARTSGVLEGVISALGCDQWPPAWASTSLRSMIERLYQTKDIRISQNLPETIVISSAEVTKLCDTMRKLAYGVCLPCARQDKGQSRCDHVRELMVNAIIDCAMGFPRIST</sequence>
<evidence type="ECO:0000313" key="3">
    <source>
        <dbReference type="EMBL" id="KAK5692388.1"/>
    </source>
</evidence>
<dbReference type="AlphaFoldDB" id="A0AAN7ZLA3"/>
<dbReference type="SUPFAM" id="SSF54695">
    <property type="entry name" value="POZ domain"/>
    <property type="match status" value="1"/>
</dbReference>
<feature type="region of interest" description="Disordered" evidence="1">
    <location>
        <begin position="1"/>
        <end position="20"/>
    </location>
</feature>
<organism evidence="3 4">
    <name type="scientific">Elasticomyces elasticus</name>
    <dbReference type="NCBI Taxonomy" id="574655"/>
    <lineage>
        <taxon>Eukaryota</taxon>
        <taxon>Fungi</taxon>
        <taxon>Dikarya</taxon>
        <taxon>Ascomycota</taxon>
        <taxon>Pezizomycotina</taxon>
        <taxon>Dothideomycetes</taxon>
        <taxon>Dothideomycetidae</taxon>
        <taxon>Mycosphaerellales</taxon>
        <taxon>Teratosphaeriaceae</taxon>
        <taxon>Elasticomyces</taxon>
    </lineage>
</organism>
<name>A0AAN7ZLA3_9PEZI</name>
<evidence type="ECO:0000313" key="4">
    <source>
        <dbReference type="Proteomes" id="UP001310594"/>
    </source>
</evidence>
<dbReference type="Pfam" id="PF00651">
    <property type="entry name" value="BTB"/>
    <property type="match status" value="1"/>
</dbReference>
<dbReference type="PROSITE" id="PS50097">
    <property type="entry name" value="BTB"/>
    <property type="match status" value="1"/>
</dbReference>
<dbReference type="Proteomes" id="UP001310594">
    <property type="component" value="Unassembled WGS sequence"/>
</dbReference>
<protein>
    <recommendedName>
        <fullName evidence="2">BTB domain-containing protein</fullName>
    </recommendedName>
</protein>
<proteinExistence type="predicted"/>
<dbReference type="EMBL" id="JAVRQU010000019">
    <property type="protein sequence ID" value="KAK5692388.1"/>
    <property type="molecule type" value="Genomic_DNA"/>
</dbReference>
<dbReference type="SMART" id="SM00225">
    <property type="entry name" value="BTB"/>
    <property type="match status" value="1"/>
</dbReference>
<gene>
    <name evidence="3" type="ORF">LTR97_010696</name>
</gene>
<dbReference type="InterPro" id="IPR011333">
    <property type="entry name" value="SKP1/BTB/POZ_sf"/>
</dbReference>
<accession>A0AAN7ZLA3</accession>